<feature type="transmembrane region" description="Helical" evidence="9">
    <location>
        <begin position="342"/>
        <end position="360"/>
    </location>
</feature>
<keyword evidence="6 9" id="KW-0472">Membrane</keyword>
<keyword evidence="10" id="KW-0328">Glycosyltransferase</keyword>
<evidence type="ECO:0000256" key="5">
    <source>
        <dbReference type="ARBA" id="ARBA00022989"/>
    </source>
</evidence>
<comment type="subcellular location">
    <subcellularLocation>
        <location evidence="1">Cell membrane</location>
        <topology evidence="1">Multi-pass membrane protein</topology>
    </subcellularLocation>
</comment>
<feature type="region of interest" description="Disordered" evidence="8">
    <location>
        <begin position="392"/>
        <end position="419"/>
    </location>
</feature>
<evidence type="ECO:0000256" key="8">
    <source>
        <dbReference type="SAM" id="MobiDB-lite"/>
    </source>
</evidence>
<evidence type="ECO:0000256" key="6">
    <source>
        <dbReference type="ARBA" id="ARBA00023136"/>
    </source>
</evidence>
<evidence type="ECO:0000313" key="11">
    <source>
        <dbReference type="Proteomes" id="UP000572680"/>
    </source>
</evidence>
<feature type="transmembrane region" description="Helical" evidence="9">
    <location>
        <begin position="313"/>
        <end position="330"/>
    </location>
</feature>
<feature type="transmembrane region" description="Helical" evidence="9">
    <location>
        <begin position="81"/>
        <end position="102"/>
    </location>
</feature>
<feature type="transmembrane region" description="Helical" evidence="9">
    <location>
        <begin position="156"/>
        <end position="177"/>
    </location>
</feature>
<organism evidence="10 11">
    <name type="scientific">Actinomadura namibiensis</name>
    <dbReference type="NCBI Taxonomy" id="182080"/>
    <lineage>
        <taxon>Bacteria</taxon>
        <taxon>Bacillati</taxon>
        <taxon>Actinomycetota</taxon>
        <taxon>Actinomycetes</taxon>
        <taxon>Streptosporangiales</taxon>
        <taxon>Thermomonosporaceae</taxon>
        <taxon>Actinomadura</taxon>
    </lineage>
</organism>
<sequence length="419" mass="45340">MNRRTENIVKTLLAVELAAVVVFSVRYDSLDFRIYMLGGQALTDDASLYLRKWSGLWFTNTPFAALLFAPWSELPLTAARVLWQLSTVAAFASACATALKLAGHRPTRGVLLAVVAAGLLLAPVYHTLFQGQVNVFLLALVLADVHRVSQGRTAGIGIGIAAAVKLTPAIFIPMLLLTRRTTSAMVAGAAFLGCTALAHAVAPDASRQYWLHTFYDASRVGRTYISNQSPYGAACRIMGSPERVGEWFAVVPVVLAVAGLALAAAWARRGDWPAAATVTGVTGLLVSPISWAHHWVWVMPALLLLLRDGHRRAAGCAYVLFVLAPLWWTPHNGHPLQYGFRGPLTLVANCYLVAGLAFLAHQALRLRSTRNLSLTSFGPAWHLVGDKFKRGVDHEPAAEPGPQPVAPDRARARRSLLRP</sequence>
<evidence type="ECO:0000256" key="3">
    <source>
        <dbReference type="ARBA" id="ARBA00022679"/>
    </source>
</evidence>
<dbReference type="EMBL" id="JACJIA010000011">
    <property type="protein sequence ID" value="MBA8955144.1"/>
    <property type="molecule type" value="Genomic_DNA"/>
</dbReference>
<feature type="transmembrane region" description="Helical" evidence="9">
    <location>
        <begin position="109"/>
        <end position="125"/>
    </location>
</feature>
<evidence type="ECO:0000256" key="4">
    <source>
        <dbReference type="ARBA" id="ARBA00022692"/>
    </source>
</evidence>
<evidence type="ECO:0000256" key="2">
    <source>
        <dbReference type="ARBA" id="ARBA00022475"/>
    </source>
</evidence>
<keyword evidence="11" id="KW-1185">Reference proteome</keyword>
<keyword evidence="5 9" id="KW-1133">Transmembrane helix</keyword>
<keyword evidence="4 9" id="KW-0812">Transmembrane</keyword>
<keyword evidence="2" id="KW-1003">Cell membrane</keyword>
<gene>
    <name evidence="10" type="ORF">HNR61_006818</name>
</gene>
<dbReference type="EC" id="2.4.1.-" evidence="10"/>
<dbReference type="Pfam" id="PF09594">
    <property type="entry name" value="GT87"/>
    <property type="match status" value="1"/>
</dbReference>
<dbReference type="InterPro" id="IPR018584">
    <property type="entry name" value="GT87"/>
</dbReference>
<reference evidence="10 11" key="1">
    <citation type="submission" date="2020-08" db="EMBL/GenBank/DDBJ databases">
        <title>Genomic Encyclopedia of Type Strains, Phase IV (KMG-IV): sequencing the most valuable type-strain genomes for metagenomic binning, comparative biology and taxonomic classification.</title>
        <authorList>
            <person name="Goeker M."/>
        </authorList>
    </citation>
    <scope>NUCLEOTIDE SEQUENCE [LARGE SCALE GENOMIC DNA]</scope>
    <source>
        <strain evidence="10 11">DSM 44197</strain>
    </source>
</reference>
<evidence type="ECO:0000256" key="1">
    <source>
        <dbReference type="ARBA" id="ARBA00004651"/>
    </source>
</evidence>
<name>A0A7W3LVL7_ACTNM</name>
<keyword evidence="3 10" id="KW-0808">Transferase</keyword>
<dbReference type="GO" id="GO:0016758">
    <property type="term" value="F:hexosyltransferase activity"/>
    <property type="evidence" value="ECO:0007669"/>
    <property type="project" value="InterPro"/>
</dbReference>
<protein>
    <submittedName>
        <fullName evidence="10">Alpha-1,2-mannosyltransferase</fullName>
        <ecNumber evidence="10">2.4.1.-</ecNumber>
    </submittedName>
</protein>
<evidence type="ECO:0000256" key="7">
    <source>
        <dbReference type="ARBA" id="ARBA00024033"/>
    </source>
</evidence>
<dbReference type="AlphaFoldDB" id="A0A7W3LVL7"/>
<comment type="similarity">
    <text evidence="7">Belongs to the glycosyltransferase 87 family.</text>
</comment>
<comment type="caution">
    <text evidence="10">The sequence shown here is derived from an EMBL/GenBank/DDBJ whole genome shotgun (WGS) entry which is preliminary data.</text>
</comment>
<dbReference type="RefSeq" id="WP_182847175.1">
    <property type="nucleotide sequence ID" value="NZ_BAAALP010000040.1"/>
</dbReference>
<evidence type="ECO:0000256" key="9">
    <source>
        <dbReference type="SAM" id="Phobius"/>
    </source>
</evidence>
<dbReference type="Proteomes" id="UP000572680">
    <property type="component" value="Unassembled WGS sequence"/>
</dbReference>
<proteinExistence type="inferred from homology"/>
<accession>A0A7W3LVL7</accession>
<feature type="transmembrane region" description="Helical" evidence="9">
    <location>
        <begin position="247"/>
        <end position="268"/>
    </location>
</feature>
<dbReference type="GO" id="GO:0005886">
    <property type="term" value="C:plasma membrane"/>
    <property type="evidence" value="ECO:0007669"/>
    <property type="project" value="UniProtKB-SubCell"/>
</dbReference>
<evidence type="ECO:0000313" key="10">
    <source>
        <dbReference type="EMBL" id="MBA8955144.1"/>
    </source>
</evidence>